<organism evidence="5 6">
    <name type="scientific">Phialemonium atrogriseum</name>
    <dbReference type="NCBI Taxonomy" id="1093897"/>
    <lineage>
        <taxon>Eukaryota</taxon>
        <taxon>Fungi</taxon>
        <taxon>Dikarya</taxon>
        <taxon>Ascomycota</taxon>
        <taxon>Pezizomycotina</taxon>
        <taxon>Sordariomycetes</taxon>
        <taxon>Sordariomycetidae</taxon>
        <taxon>Cephalothecales</taxon>
        <taxon>Cephalothecaceae</taxon>
        <taxon>Phialemonium</taxon>
    </lineage>
</organism>
<feature type="region of interest" description="Disordered" evidence="3">
    <location>
        <begin position="778"/>
        <end position="823"/>
    </location>
</feature>
<keyword evidence="2" id="KW-0413">Isomerase</keyword>
<evidence type="ECO:0000313" key="5">
    <source>
        <dbReference type="EMBL" id="KAK1765748.1"/>
    </source>
</evidence>
<dbReference type="InterPro" id="IPR042214">
    <property type="entry name" value="TruD_catalytic"/>
</dbReference>
<evidence type="ECO:0000313" key="6">
    <source>
        <dbReference type="Proteomes" id="UP001244011"/>
    </source>
</evidence>
<feature type="compositionally biased region" description="Basic and acidic residues" evidence="3">
    <location>
        <begin position="194"/>
        <end position="206"/>
    </location>
</feature>
<keyword evidence="6" id="KW-1185">Reference proteome</keyword>
<reference evidence="5" key="1">
    <citation type="submission" date="2023-06" db="EMBL/GenBank/DDBJ databases">
        <title>Genome-scale phylogeny and comparative genomics of the fungal order Sordariales.</title>
        <authorList>
            <consortium name="Lawrence Berkeley National Laboratory"/>
            <person name="Hensen N."/>
            <person name="Bonometti L."/>
            <person name="Westerberg I."/>
            <person name="Brannstrom I.O."/>
            <person name="Guillou S."/>
            <person name="Cros-Aarteil S."/>
            <person name="Calhoun S."/>
            <person name="Haridas S."/>
            <person name="Kuo A."/>
            <person name="Mondo S."/>
            <person name="Pangilinan J."/>
            <person name="Riley R."/>
            <person name="Labutti K."/>
            <person name="Andreopoulos B."/>
            <person name="Lipzen A."/>
            <person name="Chen C."/>
            <person name="Yanf M."/>
            <person name="Daum C."/>
            <person name="Ng V."/>
            <person name="Clum A."/>
            <person name="Steindorff A."/>
            <person name="Ohm R."/>
            <person name="Martin F."/>
            <person name="Silar P."/>
            <person name="Natvig D."/>
            <person name="Lalanne C."/>
            <person name="Gautier V."/>
            <person name="Ament-Velasquez S.L."/>
            <person name="Kruys A."/>
            <person name="Hutchinson M.I."/>
            <person name="Powell A.J."/>
            <person name="Barry K."/>
            <person name="Miller A.N."/>
            <person name="Grigoriev I.V."/>
            <person name="Debuchy R."/>
            <person name="Gladieux P."/>
            <person name="Thoren M.H."/>
            <person name="Johannesson H."/>
        </authorList>
    </citation>
    <scope>NUCLEOTIDE SEQUENCE</scope>
    <source>
        <strain evidence="5">8032-3</strain>
    </source>
</reference>
<dbReference type="GO" id="GO:0001522">
    <property type="term" value="P:pseudouridine synthesis"/>
    <property type="evidence" value="ECO:0007669"/>
    <property type="project" value="InterPro"/>
</dbReference>
<comment type="caution">
    <text evidence="5">The sequence shown here is derived from an EMBL/GenBank/DDBJ whole genome shotgun (WGS) entry which is preliminary data.</text>
</comment>
<dbReference type="Proteomes" id="UP001244011">
    <property type="component" value="Unassembled WGS sequence"/>
</dbReference>
<dbReference type="GO" id="GO:0003723">
    <property type="term" value="F:RNA binding"/>
    <property type="evidence" value="ECO:0007669"/>
    <property type="project" value="InterPro"/>
</dbReference>
<dbReference type="PIRSF" id="PIRSF037016">
    <property type="entry name" value="Pseudouridin_synth_euk_prd"/>
    <property type="match status" value="1"/>
</dbReference>
<dbReference type="InterPro" id="IPR020103">
    <property type="entry name" value="PsdUridine_synth_cat_dom_sf"/>
</dbReference>
<feature type="compositionally biased region" description="Polar residues" evidence="3">
    <location>
        <begin position="889"/>
        <end position="901"/>
    </location>
</feature>
<dbReference type="RefSeq" id="XP_060281961.1">
    <property type="nucleotide sequence ID" value="XM_060424732.1"/>
</dbReference>
<evidence type="ECO:0000256" key="1">
    <source>
        <dbReference type="ARBA" id="ARBA00007953"/>
    </source>
</evidence>
<dbReference type="GeneID" id="85307919"/>
<feature type="domain" description="TRUD" evidence="4">
    <location>
        <begin position="343"/>
        <end position="606"/>
    </location>
</feature>
<dbReference type="InterPro" id="IPR011760">
    <property type="entry name" value="PsdUridine_synth_TruD_insert"/>
</dbReference>
<proteinExistence type="inferred from homology"/>
<feature type="region of interest" description="Disordered" evidence="3">
    <location>
        <begin position="65"/>
        <end position="99"/>
    </location>
</feature>
<feature type="compositionally biased region" description="Basic and acidic residues" evidence="3">
    <location>
        <begin position="70"/>
        <end position="82"/>
    </location>
</feature>
<accession>A0AAJ0FJV5</accession>
<dbReference type="InterPro" id="IPR001656">
    <property type="entry name" value="PsdUridine_synth_TruD"/>
</dbReference>
<dbReference type="PANTHER" id="PTHR13326:SF21">
    <property type="entry name" value="PSEUDOURIDYLATE SYNTHASE PUS7L"/>
    <property type="match status" value="1"/>
</dbReference>
<dbReference type="PROSITE" id="PS50984">
    <property type="entry name" value="TRUD"/>
    <property type="match status" value="1"/>
</dbReference>
<dbReference type="SUPFAM" id="SSF55120">
    <property type="entry name" value="Pseudouridine synthase"/>
    <property type="match status" value="1"/>
</dbReference>
<feature type="compositionally biased region" description="Polar residues" evidence="3">
    <location>
        <begin position="795"/>
        <end position="806"/>
    </location>
</feature>
<feature type="compositionally biased region" description="Low complexity" evidence="3">
    <location>
        <begin position="807"/>
        <end position="823"/>
    </location>
</feature>
<dbReference type="AlphaFoldDB" id="A0AAJ0FJV5"/>
<protein>
    <submittedName>
        <fullName evidence="5">Pseudouridine synthase</fullName>
    </submittedName>
</protein>
<name>A0AAJ0FJV5_9PEZI</name>
<comment type="similarity">
    <text evidence="1">Belongs to the pseudouridine synthase TruD family.</text>
</comment>
<dbReference type="Pfam" id="PF01142">
    <property type="entry name" value="TruD"/>
    <property type="match status" value="1"/>
</dbReference>
<dbReference type="PANTHER" id="PTHR13326">
    <property type="entry name" value="TRNA PSEUDOURIDINE SYNTHASE D"/>
    <property type="match status" value="1"/>
</dbReference>
<evidence type="ECO:0000259" key="4">
    <source>
        <dbReference type="PROSITE" id="PS50984"/>
    </source>
</evidence>
<evidence type="ECO:0000256" key="3">
    <source>
        <dbReference type="SAM" id="MobiDB-lite"/>
    </source>
</evidence>
<dbReference type="Gene3D" id="3.30.2350.20">
    <property type="entry name" value="TruD, catalytic domain"/>
    <property type="match status" value="3"/>
</dbReference>
<dbReference type="EMBL" id="MU839014">
    <property type="protein sequence ID" value="KAK1765748.1"/>
    <property type="molecule type" value="Genomic_DNA"/>
</dbReference>
<dbReference type="CDD" id="cd02576">
    <property type="entry name" value="PseudoU_synth_ScPUS7"/>
    <property type="match status" value="1"/>
</dbReference>
<gene>
    <name evidence="5" type="ORF">QBC33DRAFT_454532</name>
</gene>
<feature type="region of interest" description="Disordered" evidence="3">
    <location>
        <begin position="889"/>
        <end position="908"/>
    </location>
</feature>
<dbReference type="NCBIfam" id="TIGR00094">
    <property type="entry name" value="tRNA_TruD_broad"/>
    <property type="match status" value="1"/>
</dbReference>
<evidence type="ECO:0000256" key="2">
    <source>
        <dbReference type="ARBA" id="ARBA00023235"/>
    </source>
</evidence>
<sequence length="908" mass="101664">MASHHHQGTHVPSVRANLEKRLGITERSSPIDFSWTADIRKRFTDFLVYEIRKDGTVVHLDDYEAPEAQPEEKVKPVQDENAKPTPEQNDQKTVVAHPVSDSDRKILQDMIGTAVADQLIELDESIQARKPSGTTPVKFPQITDRQKRGAIHQEIRRIFSSRLDTTTDKLGVITAVPTHALTSSSYRGTHGVGPRREGNRSSRDGQKSFAQLGGDYLHCILYKENKDTMDALNLIARMLKIKVQNFGFSGTKDRRAGTVQRISIHRQRAQNLIWLNSRMTGVKVGDFRHSKYPIQLGQHAGNEFVITLKNCQHYRGANCSLEVRIKMLRESVEMGLLHLYKHGFINYFGLQRFGTHSIGTHELGMKILKGDFEGVIEDILHVDPQAMSEMLSFDYSQGLNNNAEAMNRDDHNRARAIASWKATGDADIALGYMPKRFGAETSIIRHLGRDGQRRDYMGALLSVTRGMRQMYIHAYQSYVWNFVATRRWSMYGTRVIEGDLILLDTQTPQDMNMDDGEFRDPSADWENFYAQVRPLTAQDIAEGKYTIFDIVLPTPGFDVIYPNNDIGEYYKTFMEREENGTLDPYNMRRRQKEFSLSGSYRPLVGRFLQKPEYIIRAYSDDNDQMHPTDIDLIMQKRAKARNERKRQLGADADVVSSWKGFSQNAAQHDKVLDDEFRRRRAEAPPTVDCGRIKETWIETGYDGGGKRIKVARHRAIIEASDQANVAAGGAMVSIEAEGGNASPGAQPPATTTASDKAGNEFLLSLLKDSVEQDAFLRHQEPRASGPPTGFVGRSSGLSNPTTAGFQGSQAAIGNNSASSSSGEQIRCNLPIPDFQQISDNPISVFAPGNRFDNTDYGNGNKIAVVLKFQLRSSSYATIVLRELMGTIQDNNRSSRGNTPGAQNGGHGR</sequence>
<dbReference type="GO" id="GO:0005634">
    <property type="term" value="C:nucleus"/>
    <property type="evidence" value="ECO:0007669"/>
    <property type="project" value="TreeGrafter"/>
</dbReference>
<dbReference type="GO" id="GO:0009982">
    <property type="term" value="F:pseudouridine synthase activity"/>
    <property type="evidence" value="ECO:0007669"/>
    <property type="project" value="InterPro"/>
</dbReference>
<feature type="region of interest" description="Disordered" evidence="3">
    <location>
        <begin position="183"/>
        <end position="207"/>
    </location>
</feature>